<dbReference type="OrthoDB" id="9983619at2"/>
<evidence type="ECO:0008006" key="3">
    <source>
        <dbReference type="Google" id="ProtNLM"/>
    </source>
</evidence>
<comment type="caution">
    <text evidence="1">The sequence shown here is derived from an EMBL/GenBank/DDBJ whole genome shotgun (WGS) entry which is preliminary data.</text>
</comment>
<dbReference type="Proteomes" id="UP000050544">
    <property type="component" value="Unassembled WGS sequence"/>
</dbReference>
<dbReference type="AlphaFoldDB" id="A0A0P6XJW5"/>
<keyword evidence="2" id="KW-1185">Reference proteome</keyword>
<evidence type="ECO:0000313" key="2">
    <source>
        <dbReference type="Proteomes" id="UP000050544"/>
    </source>
</evidence>
<dbReference type="RefSeq" id="WP_054520155.1">
    <property type="nucleotide sequence ID" value="NZ_LGKO01000002.1"/>
</dbReference>
<organism evidence="1 2">
    <name type="scientific">Thermanaerothrix daxensis</name>
    <dbReference type="NCBI Taxonomy" id="869279"/>
    <lineage>
        <taxon>Bacteria</taxon>
        <taxon>Bacillati</taxon>
        <taxon>Chloroflexota</taxon>
        <taxon>Anaerolineae</taxon>
        <taxon>Anaerolineales</taxon>
        <taxon>Anaerolineaceae</taxon>
        <taxon>Thermanaerothrix</taxon>
    </lineage>
</organism>
<name>A0A0P6XJW5_9CHLR</name>
<sequence>MTKRLPLAFLAVLLIVLLAGLGVAYGLWSETLTVSGTVYTGNVDVQFADVKTWEKVYDYNLGKEIDEPEKKANAANCTSFIQDAGTDEETLVVTAEGAYPSWRCYVEFYIQSVGSVPVHVFKPKGAVGNPTWPEISCDFTKSYTASESASEELNWGWPPQPPSYIQLHKGEKVRCQLKVHFDNEDGVAENATYTFTYTILAKQWNE</sequence>
<proteinExistence type="predicted"/>
<gene>
    <name evidence="1" type="ORF">SE15_00490</name>
</gene>
<reference evidence="1 2" key="1">
    <citation type="submission" date="2015-07" db="EMBL/GenBank/DDBJ databases">
        <title>Whole genome sequence of Thermanaerothrix daxensis DSM 23592.</title>
        <authorList>
            <person name="Hemp J."/>
            <person name="Ward L.M."/>
            <person name="Pace L.A."/>
            <person name="Fischer W.W."/>
        </authorList>
    </citation>
    <scope>NUCLEOTIDE SEQUENCE [LARGE SCALE GENOMIC DNA]</scope>
    <source>
        <strain evidence="1 2">GNS-1</strain>
    </source>
</reference>
<accession>A0A0P6XJW5</accession>
<dbReference type="InterPro" id="IPR010916">
    <property type="entry name" value="TonB_box_CS"/>
</dbReference>
<protein>
    <recommendedName>
        <fullName evidence="3">SipW-cognate class signal peptide</fullName>
    </recommendedName>
</protein>
<evidence type="ECO:0000313" key="1">
    <source>
        <dbReference type="EMBL" id="KPL83775.1"/>
    </source>
</evidence>
<dbReference type="STRING" id="869279.SE15_00490"/>
<dbReference type="EMBL" id="LGKO01000002">
    <property type="protein sequence ID" value="KPL83775.1"/>
    <property type="molecule type" value="Genomic_DNA"/>
</dbReference>
<dbReference type="PROSITE" id="PS00430">
    <property type="entry name" value="TONB_DEPENDENT_REC_1"/>
    <property type="match status" value="1"/>
</dbReference>